<keyword evidence="2" id="KW-1185">Reference proteome</keyword>
<reference evidence="1" key="1">
    <citation type="submission" date="2019-11" db="EMBL/GenBank/DDBJ databases">
        <title>Nori genome reveals adaptations in red seaweeds to the harsh intertidal environment.</title>
        <authorList>
            <person name="Wang D."/>
            <person name="Mao Y."/>
        </authorList>
    </citation>
    <scope>NUCLEOTIDE SEQUENCE</scope>
    <source>
        <tissue evidence="1">Gametophyte</tissue>
    </source>
</reference>
<evidence type="ECO:0000313" key="2">
    <source>
        <dbReference type="Proteomes" id="UP000798662"/>
    </source>
</evidence>
<sequence length="169" mass="17764">MAVRLQRVLLLMRDVGAGVRFYRDGLGLKLRTETATYASLDAGGGVDVHLKLATSESQVCTGYSPILSFTVDDMDTAVPRLLGLGATLDGPVRHHLYGAVAAVRSPDGHMVGLVQGADLPGGGGRRLPRRLRRHGRALDGSREMGGQSARVFKPPVPSFSCLDTGGTGG</sequence>
<accession>A0ACC3BYR3</accession>
<protein>
    <submittedName>
        <fullName evidence="1">Uncharacterized protein</fullName>
    </submittedName>
</protein>
<gene>
    <name evidence="1" type="ORF">I4F81_005305</name>
</gene>
<evidence type="ECO:0000313" key="1">
    <source>
        <dbReference type="EMBL" id="KAK1862738.1"/>
    </source>
</evidence>
<proteinExistence type="predicted"/>
<organism evidence="1 2">
    <name type="scientific">Pyropia yezoensis</name>
    <name type="common">Susabi-nori</name>
    <name type="synonym">Porphyra yezoensis</name>
    <dbReference type="NCBI Taxonomy" id="2788"/>
    <lineage>
        <taxon>Eukaryota</taxon>
        <taxon>Rhodophyta</taxon>
        <taxon>Bangiophyceae</taxon>
        <taxon>Bangiales</taxon>
        <taxon>Bangiaceae</taxon>
        <taxon>Pyropia</taxon>
    </lineage>
</organism>
<comment type="caution">
    <text evidence="1">The sequence shown here is derived from an EMBL/GenBank/DDBJ whole genome shotgun (WGS) entry which is preliminary data.</text>
</comment>
<dbReference type="Proteomes" id="UP000798662">
    <property type="component" value="Chromosome 2"/>
</dbReference>
<name>A0ACC3BYR3_PYRYE</name>
<dbReference type="EMBL" id="CM020619">
    <property type="protein sequence ID" value="KAK1862738.1"/>
    <property type="molecule type" value="Genomic_DNA"/>
</dbReference>